<keyword evidence="3" id="KW-1133">Transmembrane helix</keyword>
<dbReference type="SMART" id="SM00862">
    <property type="entry name" value="Trans_reg_C"/>
    <property type="match status" value="1"/>
</dbReference>
<proteinExistence type="predicted"/>
<evidence type="ECO:0000313" key="6">
    <source>
        <dbReference type="Proteomes" id="UP000032427"/>
    </source>
</evidence>
<evidence type="ECO:0000313" key="5">
    <source>
        <dbReference type="EMBL" id="CED57575.1"/>
    </source>
</evidence>
<evidence type="ECO:0000256" key="3">
    <source>
        <dbReference type="SAM" id="Phobius"/>
    </source>
</evidence>
<organism evidence="5 6">
    <name type="scientific">Aliivibrio wodanis</name>
    <dbReference type="NCBI Taxonomy" id="80852"/>
    <lineage>
        <taxon>Bacteria</taxon>
        <taxon>Pseudomonadati</taxon>
        <taxon>Pseudomonadota</taxon>
        <taxon>Gammaproteobacteria</taxon>
        <taxon>Vibrionales</taxon>
        <taxon>Vibrionaceae</taxon>
        <taxon>Aliivibrio</taxon>
    </lineage>
</organism>
<dbReference type="InterPro" id="IPR036388">
    <property type="entry name" value="WH-like_DNA-bd_sf"/>
</dbReference>
<dbReference type="KEGG" id="awd:AWOD_II_0955"/>
<dbReference type="STRING" id="80852.AWOD_II_0955"/>
<dbReference type="InterPro" id="IPR016032">
    <property type="entry name" value="Sig_transdc_resp-reg_C-effctor"/>
</dbReference>
<keyword evidence="3" id="KW-0472">Membrane</keyword>
<dbReference type="InterPro" id="IPR001867">
    <property type="entry name" value="OmpR/PhoB-type_DNA-bd"/>
</dbReference>
<reference evidence="6" key="1">
    <citation type="submission" date="2014-09" db="EMBL/GenBank/DDBJ databases">
        <authorList>
            <person name="Hjerde E."/>
        </authorList>
    </citation>
    <scope>NUCLEOTIDE SEQUENCE [LARGE SCALE GENOMIC DNA]</scope>
    <source>
        <strain evidence="6">06/09/139</strain>
    </source>
</reference>
<dbReference type="OrthoDB" id="5594115at2"/>
<dbReference type="EMBL" id="LN554847">
    <property type="protein sequence ID" value="CED57575.1"/>
    <property type="molecule type" value="Genomic_DNA"/>
</dbReference>
<evidence type="ECO:0000256" key="1">
    <source>
        <dbReference type="ARBA" id="ARBA00023125"/>
    </source>
</evidence>
<dbReference type="GeneID" id="28543713"/>
<dbReference type="AlphaFoldDB" id="A0A090I757"/>
<dbReference type="HOGENOM" id="CLU_1192765_0_0_6"/>
<evidence type="ECO:0000259" key="4">
    <source>
        <dbReference type="PROSITE" id="PS51755"/>
    </source>
</evidence>
<dbReference type="CDD" id="cd00383">
    <property type="entry name" value="trans_reg_C"/>
    <property type="match status" value="1"/>
</dbReference>
<name>A0A090I757_9GAMM</name>
<keyword evidence="3" id="KW-0812">Transmembrane</keyword>
<dbReference type="Gene3D" id="1.10.10.10">
    <property type="entry name" value="Winged helix-like DNA-binding domain superfamily/Winged helix DNA-binding domain"/>
    <property type="match status" value="1"/>
</dbReference>
<dbReference type="GO" id="GO:0000160">
    <property type="term" value="P:phosphorelay signal transduction system"/>
    <property type="evidence" value="ECO:0007669"/>
    <property type="project" value="InterPro"/>
</dbReference>
<sequence>MSLVIGYAVDEEESSLSFYGKDGKHDCAKLSKSELKLLVFFMQNSNKLVSVDVLMQVGWDGRIVGDNSLNVSISSLRKKLKHDNLIKIVNIPKKGYKFSYNEDSFYNVNSRIEEGAKANEGLSLEEDIKANEAVSVEEDIKANEAVSVEEGIKVKEVAKVKDGKRLEIKGVMKLIYNKSYPIIFLFSIGLYIYFFSNFTYVDCFEIKGSYECNVNNFRQISYDAIYMYNKGK</sequence>
<dbReference type="SUPFAM" id="SSF46894">
    <property type="entry name" value="C-terminal effector domain of the bipartite response regulators"/>
    <property type="match status" value="1"/>
</dbReference>
<dbReference type="GO" id="GO:0006355">
    <property type="term" value="P:regulation of DNA-templated transcription"/>
    <property type="evidence" value="ECO:0007669"/>
    <property type="project" value="InterPro"/>
</dbReference>
<dbReference type="Pfam" id="PF00486">
    <property type="entry name" value="Trans_reg_C"/>
    <property type="match status" value="1"/>
</dbReference>
<dbReference type="Proteomes" id="UP000032427">
    <property type="component" value="Chromosome 2"/>
</dbReference>
<protein>
    <submittedName>
        <fullName evidence="5">Transcriptional regulator</fullName>
    </submittedName>
</protein>
<dbReference type="GO" id="GO:0003677">
    <property type="term" value="F:DNA binding"/>
    <property type="evidence" value="ECO:0007669"/>
    <property type="project" value="UniProtKB-UniRule"/>
</dbReference>
<feature type="DNA-binding region" description="OmpR/PhoB-type" evidence="2">
    <location>
        <begin position="1"/>
        <end position="100"/>
    </location>
</feature>
<accession>A0A090I757</accession>
<feature type="transmembrane region" description="Helical" evidence="3">
    <location>
        <begin position="174"/>
        <end position="194"/>
    </location>
</feature>
<keyword evidence="1 2" id="KW-0238">DNA-binding</keyword>
<feature type="domain" description="OmpR/PhoB-type" evidence="4">
    <location>
        <begin position="1"/>
        <end position="100"/>
    </location>
</feature>
<keyword evidence="6" id="KW-1185">Reference proteome</keyword>
<gene>
    <name evidence="5" type="ORF">AWOD_II_0955</name>
</gene>
<dbReference type="PROSITE" id="PS51755">
    <property type="entry name" value="OMPR_PHOB"/>
    <property type="match status" value="1"/>
</dbReference>
<dbReference type="PATRIC" id="fig|80852.17.peg.3754"/>
<evidence type="ECO:0000256" key="2">
    <source>
        <dbReference type="PROSITE-ProRule" id="PRU01091"/>
    </source>
</evidence>